<dbReference type="GO" id="GO:0005524">
    <property type="term" value="F:ATP binding"/>
    <property type="evidence" value="ECO:0007669"/>
    <property type="project" value="UniProtKB-KW"/>
</dbReference>
<keyword evidence="5" id="KW-0012">Acyltransferase</keyword>
<dbReference type="CDD" id="cd04301">
    <property type="entry name" value="NAT_SF"/>
    <property type="match status" value="1"/>
</dbReference>
<dbReference type="SUPFAM" id="SSF51735">
    <property type="entry name" value="NAD(P)-binding Rossmann-fold domains"/>
    <property type="match status" value="1"/>
</dbReference>
<dbReference type="Proteomes" id="UP001056819">
    <property type="component" value="Chromosome"/>
</dbReference>
<dbReference type="GO" id="GO:0016874">
    <property type="term" value="F:ligase activity"/>
    <property type="evidence" value="ECO:0007669"/>
    <property type="project" value="UniProtKB-KW"/>
</dbReference>
<evidence type="ECO:0000256" key="1">
    <source>
        <dbReference type="ARBA" id="ARBA00022598"/>
    </source>
</evidence>
<dbReference type="Pfam" id="PF13380">
    <property type="entry name" value="CoA_binding_2"/>
    <property type="match status" value="1"/>
</dbReference>
<sequence length="777" mass="85357">MPHPLYALFHPQSLAVVGASDRYGSSGRQVFSFLLAQRPAPLIVPVNNQHKTVGGIKAFETLADACKVHACDSAVVILAADKLNAIVREAAKYGVANIVFVGEADTPPNMRNKFDRAAETARKAGIRLLWLPAAGLQGLYGNPHNTSPACAYIGQSPDIADCMSQYAADRQIVFSRFLTVNPPSYPVSTGQIIDYIVSETRTRALLVHIGSAEHAQDLLAALTSAARHKPVVVLPTLSDPAEARLFACALARKHILTVATLTEFLIAAKLIHADRNGRGKRVAILGNTPQIANLSLQTLAQTELEAARPVRAAARLLPHKTAPANPLNLPADTPAPILAAAAEACLQDEHNDAVLLIYNSRHPADSLHTAQTVSALQQRSRKPLLLAWLGSADTAAVRQIFYTNKNLHFRQPEHALHALAQLHRYRLHRQQRYRTSPFYDYRPAAAAAAKLHTQWRSLLPVAVLPLPVPKTHTKHLLHALKLHPSDSRSPSQLTLNWEHHPRFGRTLTLTNAAGTHSPLLPPPEPEAVARVLQELSLPEMIWGDWLLDTLEILVRLPEIHSLTLHLHHHVQHGIACSEVKLNLQDPDRFTVSDPPAPDLFAAYPADAEEVLDLPDCSTLYLRPVRPEDAELIARLAAEQSEQSRYRRFGTRQNTLPPPLLSRLSRPDYPRDFALIAHNSDNHPLATAGYTADPDLTVCEFGISLADTLQGKGIGKLLMQRLIDRARNHGYQHMRAEILAENTPMQKLARALGFALSPHPDDNGIVRALLDLQTAPEN</sequence>
<evidence type="ECO:0000256" key="3">
    <source>
        <dbReference type="ARBA" id="ARBA00022840"/>
    </source>
</evidence>
<dbReference type="Gene3D" id="3.40.630.30">
    <property type="match status" value="1"/>
</dbReference>
<dbReference type="AlphaFoldDB" id="A0AAE9HVA4"/>
<keyword evidence="5" id="KW-0808">Transferase</keyword>
<name>A0AAE9HVA4_9NEIS</name>
<dbReference type="PROSITE" id="PS51186">
    <property type="entry name" value="GNAT"/>
    <property type="match status" value="1"/>
</dbReference>
<reference evidence="5" key="1">
    <citation type="submission" date="2022-05" db="EMBL/GenBank/DDBJ databases">
        <title>Alysiella filiformis genome sequencing.</title>
        <authorList>
            <person name="Viehboeck T."/>
        </authorList>
    </citation>
    <scope>NUCLEOTIDE SEQUENCE</scope>
    <source>
        <strain evidence="5">DSM 2580</strain>
    </source>
</reference>
<dbReference type="InterPro" id="IPR051538">
    <property type="entry name" value="Acyl-CoA_Synth/Transferase"/>
</dbReference>
<keyword evidence="2" id="KW-0547">Nucleotide-binding</keyword>
<evidence type="ECO:0000313" key="5">
    <source>
        <dbReference type="EMBL" id="URD67166.1"/>
    </source>
</evidence>
<dbReference type="RefSeq" id="WP_027021084.1">
    <property type="nucleotide sequence ID" value="NZ_CP097501.1"/>
</dbReference>
<dbReference type="Pfam" id="PF13607">
    <property type="entry name" value="Succ_CoA_lig"/>
    <property type="match status" value="1"/>
</dbReference>
<dbReference type="InterPro" id="IPR032875">
    <property type="entry name" value="Succ_CoA_lig_flav_dom"/>
</dbReference>
<dbReference type="EC" id="2.3.1.-" evidence="5"/>
<protein>
    <submittedName>
        <fullName evidence="5">GNAT family N-acetyltransferase</fullName>
        <ecNumber evidence="5">2.3.1.-</ecNumber>
    </submittedName>
</protein>
<dbReference type="InterPro" id="IPR003781">
    <property type="entry name" value="CoA-bd"/>
</dbReference>
<dbReference type="InterPro" id="IPR016181">
    <property type="entry name" value="Acyl_CoA_acyltransferase"/>
</dbReference>
<evidence type="ECO:0000313" key="6">
    <source>
        <dbReference type="Proteomes" id="UP001056819"/>
    </source>
</evidence>
<dbReference type="SMART" id="SM00881">
    <property type="entry name" value="CoA_binding"/>
    <property type="match status" value="1"/>
</dbReference>
<dbReference type="SUPFAM" id="SSF52210">
    <property type="entry name" value="Succinyl-CoA synthetase domains"/>
    <property type="match status" value="2"/>
</dbReference>
<organism evidence="5 6">
    <name type="scientific">Conchiformibius steedae DSM 2580</name>
    <dbReference type="NCBI Taxonomy" id="1121352"/>
    <lineage>
        <taxon>Bacteria</taxon>
        <taxon>Pseudomonadati</taxon>
        <taxon>Pseudomonadota</taxon>
        <taxon>Betaproteobacteria</taxon>
        <taxon>Neisseriales</taxon>
        <taxon>Neisseriaceae</taxon>
        <taxon>Conchiformibius</taxon>
    </lineage>
</organism>
<dbReference type="InterPro" id="IPR036291">
    <property type="entry name" value="NAD(P)-bd_dom_sf"/>
</dbReference>
<dbReference type="SUPFAM" id="SSF55729">
    <property type="entry name" value="Acyl-CoA N-acyltransferases (Nat)"/>
    <property type="match status" value="1"/>
</dbReference>
<dbReference type="PANTHER" id="PTHR43334">
    <property type="entry name" value="ACETATE--COA LIGASE [ADP-FORMING]"/>
    <property type="match status" value="1"/>
</dbReference>
<evidence type="ECO:0000256" key="2">
    <source>
        <dbReference type="ARBA" id="ARBA00022741"/>
    </source>
</evidence>
<dbReference type="Gene3D" id="3.40.50.720">
    <property type="entry name" value="NAD(P)-binding Rossmann-like Domain"/>
    <property type="match status" value="1"/>
</dbReference>
<dbReference type="PANTHER" id="PTHR43334:SF1">
    <property type="entry name" value="3-HYDROXYPROPIONATE--COA LIGASE [ADP-FORMING]"/>
    <property type="match status" value="1"/>
</dbReference>
<dbReference type="InterPro" id="IPR000182">
    <property type="entry name" value="GNAT_dom"/>
</dbReference>
<dbReference type="Gene3D" id="3.40.50.261">
    <property type="entry name" value="Succinyl-CoA synthetase domains"/>
    <property type="match status" value="2"/>
</dbReference>
<dbReference type="Pfam" id="PF00583">
    <property type="entry name" value="Acetyltransf_1"/>
    <property type="match status" value="1"/>
</dbReference>
<proteinExistence type="predicted"/>
<accession>A0AAE9HVA4</accession>
<keyword evidence="1" id="KW-0436">Ligase</keyword>
<keyword evidence="3" id="KW-0067">ATP-binding</keyword>
<feature type="domain" description="N-acetyltransferase" evidence="4">
    <location>
        <begin position="619"/>
        <end position="775"/>
    </location>
</feature>
<dbReference type="GO" id="GO:0016747">
    <property type="term" value="F:acyltransferase activity, transferring groups other than amino-acyl groups"/>
    <property type="evidence" value="ECO:0007669"/>
    <property type="project" value="InterPro"/>
</dbReference>
<gene>
    <name evidence="5" type="ORF">LNQ82_08225</name>
</gene>
<dbReference type="EMBL" id="CP097501">
    <property type="protein sequence ID" value="URD67166.1"/>
    <property type="molecule type" value="Genomic_DNA"/>
</dbReference>
<evidence type="ECO:0000259" key="4">
    <source>
        <dbReference type="PROSITE" id="PS51186"/>
    </source>
</evidence>
<dbReference type="InterPro" id="IPR016102">
    <property type="entry name" value="Succinyl-CoA_synth-like"/>
</dbReference>